<reference evidence="3 4" key="1">
    <citation type="journal article" date="2024" name="Chem. Sci.">
        <title>Discovery of megapolipeptins by genome mining of a Burkholderiales bacteria collection.</title>
        <authorList>
            <person name="Paulo B.S."/>
            <person name="Recchia M.J.J."/>
            <person name="Lee S."/>
            <person name="Fergusson C.H."/>
            <person name="Romanowski S.B."/>
            <person name="Hernandez A."/>
            <person name="Krull N."/>
            <person name="Liu D.Y."/>
            <person name="Cavanagh H."/>
            <person name="Bos A."/>
            <person name="Gray C.A."/>
            <person name="Murphy B.T."/>
            <person name="Linington R.G."/>
            <person name="Eustaquio A.S."/>
        </authorList>
    </citation>
    <scope>NUCLEOTIDE SEQUENCE [LARGE SCALE GENOMIC DNA]</scope>
    <source>
        <strain evidence="3 4">RL17-350-BIC-A</strain>
    </source>
</reference>
<comment type="caution">
    <text evidence="3">The sequence shown here is derived from an EMBL/GenBank/DDBJ whole genome shotgun (WGS) entry which is preliminary data.</text>
</comment>
<dbReference type="Gene3D" id="1.40.20.10">
    <property type="entry name" value="CHAD domain"/>
    <property type="match status" value="1"/>
</dbReference>
<dbReference type="SMART" id="SM00880">
    <property type="entry name" value="CHAD"/>
    <property type="match status" value="1"/>
</dbReference>
<dbReference type="PROSITE" id="PS51708">
    <property type="entry name" value="CHAD"/>
    <property type="match status" value="1"/>
</dbReference>
<accession>A0ABW9AJJ1</accession>
<keyword evidence="4" id="KW-1185">Reference proteome</keyword>
<evidence type="ECO:0000313" key="3">
    <source>
        <dbReference type="EMBL" id="MFL9999723.1"/>
    </source>
</evidence>
<dbReference type="PANTHER" id="PTHR39339">
    <property type="entry name" value="SLR1444 PROTEIN"/>
    <property type="match status" value="1"/>
</dbReference>
<feature type="region of interest" description="Disordered" evidence="1">
    <location>
        <begin position="1"/>
        <end position="21"/>
    </location>
</feature>
<protein>
    <submittedName>
        <fullName evidence="3">CHAD domain-containing protein</fullName>
    </submittedName>
</protein>
<name>A0ABW9AJJ1_9BURK</name>
<evidence type="ECO:0000256" key="1">
    <source>
        <dbReference type="SAM" id="MobiDB-lite"/>
    </source>
</evidence>
<dbReference type="RefSeq" id="WP_408175197.1">
    <property type="nucleotide sequence ID" value="NZ_JAQQEZ010000001.1"/>
</dbReference>
<sequence>MTRDSLKVDKRPADSDPAAGAHSAQEAFASYAAPLVDHAIEYANAVREDASPEALHKLRVSLRRLRSLWWAFEPLLEKGENTRQRALYKFLATAAGKTRDWDILIELLIHDDNGARSGTSEIAPKLQDARGAALSTSRETLSNADVKHLLREALSSASKELNTAHERMPLRKFARQRVAASERSLNKRMKRARRAKRSNYIAFHNVRKAGKKLRYLLEFFEPVLSSGHKRTLNRLKQIQKRFGTLNDVVASEMLLRDNAALLAGSGDTDAALHWLGKERKRRMRSAAGLLRKL</sequence>
<evidence type="ECO:0000313" key="4">
    <source>
        <dbReference type="Proteomes" id="UP001629230"/>
    </source>
</evidence>
<evidence type="ECO:0000259" key="2">
    <source>
        <dbReference type="PROSITE" id="PS51708"/>
    </source>
</evidence>
<proteinExistence type="predicted"/>
<dbReference type="PANTHER" id="PTHR39339:SF1">
    <property type="entry name" value="CHAD DOMAIN-CONTAINING PROTEIN"/>
    <property type="match status" value="1"/>
</dbReference>
<dbReference type="InterPro" id="IPR038186">
    <property type="entry name" value="CHAD_dom_sf"/>
</dbReference>
<organism evidence="3 4">
    <name type="scientific">Paraburkholderia dipogonis</name>
    <dbReference type="NCBI Taxonomy" id="1211383"/>
    <lineage>
        <taxon>Bacteria</taxon>
        <taxon>Pseudomonadati</taxon>
        <taxon>Pseudomonadota</taxon>
        <taxon>Betaproteobacteria</taxon>
        <taxon>Burkholderiales</taxon>
        <taxon>Burkholderiaceae</taxon>
        <taxon>Paraburkholderia</taxon>
    </lineage>
</organism>
<feature type="domain" description="CHAD" evidence="2">
    <location>
        <begin position="21"/>
        <end position="293"/>
    </location>
</feature>
<dbReference type="Proteomes" id="UP001629230">
    <property type="component" value="Unassembled WGS sequence"/>
</dbReference>
<dbReference type="EMBL" id="JAQQEZ010000001">
    <property type="protein sequence ID" value="MFL9999723.1"/>
    <property type="molecule type" value="Genomic_DNA"/>
</dbReference>
<dbReference type="InterPro" id="IPR007899">
    <property type="entry name" value="CHAD_dom"/>
</dbReference>
<dbReference type="Pfam" id="PF05235">
    <property type="entry name" value="CHAD"/>
    <property type="match status" value="1"/>
</dbReference>
<gene>
    <name evidence="3" type="ORF">PQR57_01705</name>
</gene>
<feature type="compositionally biased region" description="Basic and acidic residues" evidence="1">
    <location>
        <begin position="1"/>
        <end position="14"/>
    </location>
</feature>